<name>A0A0Q5WPX7_DROER</name>
<proteinExistence type="inferred from homology"/>
<dbReference type="AlphaFoldDB" id="A0A0Q5WPX7"/>
<dbReference type="OrthoDB" id="193499at2759"/>
<keyword evidence="4" id="KW-1185">Reference proteome</keyword>
<protein>
    <recommendedName>
        <fullName evidence="2">PPIase cyclophilin-type domain-containing protein</fullName>
    </recommendedName>
</protein>
<evidence type="ECO:0000313" key="3">
    <source>
        <dbReference type="EMBL" id="KQS70856.1"/>
    </source>
</evidence>
<sequence length="369" mass="41652">MADFPICVSASQRELAQLTEQERLTAQLKVKERRKAARAKPKKILGGLLMLNHMKMWHQHRERIKGAISTVDAEAPNFQAARITGVNNLRDEAQMFMKRTKANIQLLVEISRTMRTHGAINPFRYDTVHASSSIPMALLTLEKLERDNRDFGRRILEVNSEVDSGLSDKRMRESRNTATAAPLELPPQAMAKYEAFNIPLPKSDAELRRLFRPRVYFDLYLKDARPLGRIVVQLYTEAAPLVVLQLIKSCMCNQHTKFMVKRLFPNLWLETDLLLSADSLLHQPLEYDAKVIDHGASANVLSFSKAYVTGFTHHLAFAISFKPLTVVNGSRVGFGRIVKGSKICECIQSYGTKNGKLSRGLLFTSCGLL</sequence>
<dbReference type="Proteomes" id="UP000008711">
    <property type="component" value="Unassembled WGS sequence"/>
</dbReference>
<dbReference type="GO" id="GO:0003755">
    <property type="term" value="F:peptidyl-prolyl cis-trans isomerase activity"/>
    <property type="evidence" value="ECO:0007669"/>
    <property type="project" value="InterPro"/>
</dbReference>
<evidence type="ECO:0000259" key="2">
    <source>
        <dbReference type="Pfam" id="PF00160"/>
    </source>
</evidence>
<feature type="domain" description="PPIase cyclophilin-type" evidence="2">
    <location>
        <begin position="223"/>
        <end position="354"/>
    </location>
</feature>
<accession>A0A0Q5WPX7</accession>
<dbReference type="EMBL" id="CH954177">
    <property type="protein sequence ID" value="KQS70856.1"/>
    <property type="molecule type" value="Genomic_DNA"/>
</dbReference>
<dbReference type="InterPro" id="IPR029488">
    <property type="entry name" value="Hmw/CFAP97"/>
</dbReference>
<gene>
    <name evidence="3" type="primary">Dere\GG26186</name>
    <name evidence="3" type="synonym">GG26186</name>
    <name evidence="3" type="ORF">Dere_GG26186</name>
</gene>
<reference evidence="3 4" key="2">
    <citation type="journal article" date="2008" name="Bioinformatics">
        <title>Assembly reconciliation.</title>
        <authorList>
            <person name="Zimin A.V."/>
            <person name="Smith D.R."/>
            <person name="Sutton G."/>
            <person name="Yorke J.A."/>
        </authorList>
    </citation>
    <scope>NUCLEOTIDE SEQUENCE [LARGE SCALE GENOMIC DNA]</scope>
    <source>
        <strain evidence="3 4">TSC#14021-0224.01</strain>
    </source>
</reference>
<dbReference type="Gene3D" id="2.40.100.10">
    <property type="entry name" value="Cyclophilin-like"/>
    <property type="match status" value="1"/>
</dbReference>
<dbReference type="Pfam" id="PF00160">
    <property type="entry name" value="Pro_isomerase"/>
    <property type="match status" value="1"/>
</dbReference>
<comment type="similarity">
    <text evidence="1">Belongs to the CFAP97 family.</text>
</comment>
<dbReference type="InterPro" id="IPR029000">
    <property type="entry name" value="Cyclophilin-like_dom_sf"/>
</dbReference>
<dbReference type="InterPro" id="IPR002130">
    <property type="entry name" value="Cyclophilin-type_PPIase_dom"/>
</dbReference>
<dbReference type="Pfam" id="PF13879">
    <property type="entry name" value="Hmw_CFAP97"/>
    <property type="match status" value="1"/>
</dbReference>
<dbReference type="KEGG" id="der:26526010"/>
<evidence type="ECO:0000256" key="1">
    <source>
        <dbReference type="ARBA" id="ARBA00008315"/>
    </source>
</evidence>
<reference evidence="3 4" key="1">
    <citation type="journal article" date="2007" name="Nature">
        <title>Evolution of genes and genomes on the Drosophila phylogeny.</title>
        <authorList>
            <consortium name="Drosophila 12 Genomes Consortium"/>
            <person name="Clark A.G."/>
            <person name="Eisen M.B."/>
            <person name="Smith D.R."/>
            <person name="Bergman C.M."/>
            <person name="Oliver B."/>
            <person name="Markow T.A."/>
            <person name="Kaufman T.C."/>
            <person name="Kellis M."/>
            <person name="Gelbart W."/>
            <person name="Iyer V.N."/>
            <person name="Pollard D.A."/>
            <person name="Sackton T.B."/>
            <person name="Larracuente A.M."/>
            <person name="Singh N.D."/>
            <person name="Abad J.P."/>
            <person name="Abt D.N."/>
            <person name="Adryan B."/>
            <person name="Aguade M."/>
            <person name="Akashi H."/>
            <person name="Anderson W.W."/>
            <person name="Aquadro C.F."/>
            <person name="Ardell D.H."/>
            <person name="Arguello R."/>
            <person name="Artieri C.G."/>
            <person name="Barbash D.A."/>
            <person name="Barker D."/>
            <person name="Barsanti P."/>
            <person name="Batterham P."/>
            <person name="Batzoglou S."/>
            <person name="Begun D."/>
            <person name="Bhutkar A."/>
            <person name="Blanco E."/>
            <person name="Bosak S.A."/>
            <person name="Bradley R.K."/>
            <person name="Brand A.D."/>
            <person name="Brent M.R."/>
            <person name="Brooks A.N."/>
            <person name="Brown R.H."/>
            <person name="Butlin R.K."/>
            <person name="Caggese C."/>
            <person name="Calvi B.R."/>
            <person name="Bernardo de Carvalho A."/>
            <person name="Caspi A."/>
            <person name="Castrezana S."/>
            <person name="Celniker S.E."/>
            <person name="Chang J.L."/>
            <person name="Chapple C."/>
            <person name="Chatterji S."/>
            <person name="Chinwalla A."/>
            <person name="Civetta A."/>
            <person name="Clifton S.W."/>
            <person name="Comeron J.M."/>
            <person name="Costello J.C."/>
            <person name="Coyne J.A."/>
            <person name="Daub J."/>
            <person name="David R.G."/>
            <person name="Delcher A.L."/>
            <person name="Delehaunty K."/>
            <person name="Do C.B."/>
            <person name="Ebling H."/>
            <person name="Edwards K."/>
            <person name="Eickbush T."/>
            <person name="Evans J.D."/>
            <person name="Filipski A."/>
            <person name="Findeiss S."/>
            <person name="Freyhult E."/>
            <person name="Fulton L."/>
            <person name="Fulton R."/>
            <person name="Garcia A.C."/>
            <person name="Gardiner A."/>
            <person name="Garfield D.A."/>
            <person name="Garvin B.E."/>
            <person name="Gibson G."/>
            <person name="Gilbert D."/>
            <person name="Gnerre S."/>
            <person name="Godfrey J."/>
            <person name="Good R."/>
            <person name="Gotea V."/>
            <person name="Gravely B."/>
            <person name="Greenberg A.J."/>
            <person name="Griffiths-Jones S."/>
            <person name="Gross S."/>
            <person name="Guigo R."/>
            <person name="Gustafson E.A."/>
            <person name="Haerty W."/>
            <person name="Hahn M.W."/>
            <person name="Halligan D.L."/>
            <person name="Halpern A.L."/>
            <person name="Halter G.M."/>
            <person name="Han M.V."/>
            <person name="Heger A."/>
            <person name="Hillier L."/>
            <person name="Hinrichs A.S."/>
            <person name="Holmes I."/>
            <person name="Hoskins R.A."/>
            <person name="Hubisz M.J."/>
            <person name="Hultmark D."/>
            <person name="Huntley M.A."/>
            <person name="Jaffe D.B."/>
            <person name="Jagadeeshan S."/>
            <person name="Jeck W.R."/>
            <person name="Johnson J."/>
            <person name="Jones C.D."/>
            <person name="Jordan W.C."/>
            <person name="Karpen G.H."/>
            <person name="Kataoka E."/>
            <person name="Keightley P.D."/>
            <person name="Kheradpour P."/>
            <person name="Kirkness E.F."/>
            <person name="Koerich L.B."/>
            <person name="Kristiansen K."/>
            <person name="Kudrna D."/>
            <person name="Kulathinal R.J."/>
            <person name="Kumar S."/>
            <person name="Kwok R."/>
            <person name="Lander E."/>
            <person name="Langley C.H."/>
            <person name="Lapoint R."/>
            <person name="Lazzaro B.P."/>
            <person name="Lee S.J."/>
            <person name="Levesque L."/>
            <person name="Li R."/>
            <person name="Lin C.F."/>
            <person name="Lin M.F."/>
            <person name="Lindblad-Toh K."/>
            <person name="Llopart A."/>
            <person name="Long M."/>
            <person name="Low L."/>
            <person name="Lozovsky E."/>
            <person name="Lu J."/>
            <person name="Luo M."/>
            <person name="Machado C.A."/>
            <person name="Makalowski W."/>
            <person name="Marzo M."/>
            <person name="Matsuda M."/>
            <person name="Matzkin L."/>
            <person name="McAllister B."/>
            <person name="McBride C.S."/>
            <person name="McKernan B."/>
            <person name="McKernan K."/>
            <person name="Mendez-Lago M."/>
            <person name="Minx P."/>
            <person name="Mollenhauer M.U."/>
            <person name="Montooth K."/>
            <person name="Mount S.M."/>
            <person name="Mu X."/>
            <person name="Myers E."/>
            <person name="Negre B."/>
            <person name="Newfeld S."/>
            <person name="Nielsen R."/>
            <person name="Noor M.A."/>
            <person name="O'Grady P."/>
            <person name="Pachter L."/>
            <person name="Papaceit M."/>
            <person name="Parisi M.J."/>
            <person name="Parisi M."/>
            <person name="Parts L."/>
            <person name="Pedersen J.S."/>
            <person name="Pesole G."/>
            <person name="Phillippy A.M."/>
            <person name="Ponting C.P."/>
            <person name="Pop M."/>
            <person name="Porcelli D."/>
            <person name="Powell J.R."/>
            <person name="Prohaska S."/>
            <person name="Pruitt K."/>
            <person name="Puig M."/>
            <person name="Quesneville H."/>
            <person name="Ram K.R."/>
            <person name="Rand D."/>
            <person name="Rasmussen M.D."/>
            <person name="Reed L.K."/>
            <person name="Reenan R."/>
            <person name="Reily A."/>
            <person name="Remington K.A."/>
            <person name="Rieger T.T."/>
            <person name="Ritchie M.G."/>
            <person name="Robin C."/>
            <person name="Rogers Y.H."/>
            <person name="Rohde C."/>
            <person name="Rozas J."/>
            <person name="Rubenfield M.J."/>
            <person name="Ruiz A."/>
            <person name="Russo S."/>
            <person name="Salzberg S.L."/>
            <person name="Sanchez-Gracia A."/>
            <person name="Saranga D.J."/>
            <person name="Sato H."/>
            <person name="Schaeffer S.W."/>
            <person name="Schatz M.C."/>
            <person name="Schlenke T."/>
            <person name="Schwartz R."/>
            <person name="Segarra C."/>
            <person name="Singh R.S."/>
            <person name="Sirot L."/>
            <person name="Sirota M."/>
            <person name="Sisneros N.B."/>
            <person name="Smith C.D."/>
            <person name="Smith T.F."/>
            <person name="Spieth J."/>
            <person name="Stage D.E."/>
            <person name="Stark A."/>
            <person name="Stephan W."/>
            <person name="Strausberg R.L."/>
            <person name="Strempel S."/>
            <person name="Sturgill D."/>
            <person name="Sutton G."/>
            <person name="Sutton G.G."/>
            <person name="Tao W."/>
            <person name="Teichmann S."/>
            <person name="Tobari Y.N."/>
            <person name="Tomimura Y."/>
            <person name="Tsolas J.M."/>
            <person name="Valente V.L."/>
            <person name="Venter E."/>
            <person name="Venter J.C."/>
            <person name="Vicario S."/>
            <person name="Vieira F.G."/>
            <person name="Vilella A.J."/>
            <person name="Villasante A."/>
            <person name="Walenz B."/>
            <person name="Wang J."/>
            <person name="Wasserman M."/>
            <person name="Watts T."/>
            <person name="Wilson D."/>
            <person name="Wilson R.K."/>
            <person name="Wing R.A."/>
            <person name="Wolfner M.F."/>
            <person name="Wong A."/>
            <person name="Wong G.K."/>
            <person name="Wu C.I."/>
            <person name="Wu G."/>
            <person name="Yamamoto D."/>
            <person name="Yang H.P."/>
            <person name="Yang S.P."/>
            <person name="Yorke J.A."/>
            <person name="Yoshida K."/>
            <person name="Zdobnov E."/>
            <person name="Zhang P."/>
            <person name="Zhang Y."/>
            <person name="Zimin A.V."/>
            <person name="Baldwin J."/>
            <person name="Abdouelleil A."/>
            <person name="Abdulkadir J."/>
            <person name="Abebe A."/>
            <person name="Abera B."/>
            <person name="Abreu J."/>
            <person name="Acer S.C."/>
            <person name="Aftuck L."/>
            <person name="Alexander A."/>
            <person name="An P."/>
            <person name="Anderson E."/>
            <person name="Anderson S."/>
            <person name="Arachi H."/>
            <person name="Azer M."/>
            <person name="Bachantsang P."/>
            <person name="Barry A."/>
            <person name="Bayul T."/>
            <person name="Berlin A."/>
            <person name="Bessette D."/>
            <person name="Bloom T."/>
            <person name="Blye J."/>
            <person name="Boguslavskiy L."/>
            <person name="Bonnet C."/>
            <person name="Boukhgalter B."/>
            <person name="Bourzgui I."/>
            <person name="Brown A."/>
            <person name="Cahill P."/>
            <person name="Channer S."/>
            <person name="Cheshatsang Y."/>
            <person name="Chuda L."/>
            <person name="Citroen M."/>
            <person name="Collymore A."/>
            <person name="Cooke P."/>
            <person name="Costello M."/>
            <person name="D'Aco K."/>
            <person name="Daza R."/>
            <person name="De Haan G."/>
            <person name="DeGray S."/>
            <person name="DeMaso C."/>
            <person name="Dhargay N."/>
            <person name="Dooley K."/>
            <person name="Dooley E."/>
            <person name="Doricent M."/>
            <person name="Dorje P."/>
            <person name="Dorjee K."/>
            <person name="Dupes A."/>
            <person name="Elong R."/>
            <person name="Falk J."/>
            <person name="Farina A."/>
            <person name="Faro S."/>
            <person name="Ferguson D."/>
            <person name="Fisher S."/>
            <person name="Foley C.D."/>
            <person name="Franke A."/>
            <person name="Friedrich D."/>
            <person name="Gadbois L."/>
            <person name="Gearin G."/>
            <person name="Gearin C.R."/>
            <person name="Giannoukos G."/>
            <person name="Goode T."/>
            <person name="Graham J."/>
            <person name="Grandbois E."/>
            <person name="Grewal S."/>
            <person name="Gyaltsen K."/>
            <person name="Hafez N."/>
            <person name="Hagos B."/>
            <person name="Hall J."/>
            <person name="Henson C."/>
            <person name="Hollinger A."/>
            <person name="Honan T."/>
            <person name="Huard M.D."/>
            <person name="Hughes L."/>
            <person name="Hurhula B."/>
            <person name="Husby M.E."/>
            <person name="Kamat A."/>
            <person name="Kanga B."/>
            <person name="Kashin S."/>
            <person name="Khazanovich D."/>
            <person name="Kisner P."/>
            <person name="Lance K."/>
            <person name="Lara M."/>
            <person name="Lee W."/>
            <person name="Lennon N."/>
            <person name="Letendre F."/>
            <person name="LeVine R."/>
            <person name="Lipovsky A."/>
            <person name="Liu X."/>
            <person name="Liu J."/>
            <person name="Liu S."/>
            <person name="Lokyitsang T."/>
            <person name="Lokyitsang Y."/>
            <person name="Lubonja R."/>
            <person name="Lui A."/>
            <person name="MacDonald P."/>
            <person name="Magnisalis V."/>
            <person name="Maru K."/>
            <person name="Matthews C."/>
            <person name="McCusker W."/>
            <person name="McDonough S."/>
            <person name="Mehta T."/>
            <person name="Meldrim J."/>
            <person name="Meneus L."/>
            <person name="Mihai O."/>
            <person name="Mihalev A."/>
            <person name="Mihova T."/>
            <person name="Mittelman R."/>
            <person name="Mlenga V."/>
            <person name="Montmayeur A."/>
            <person name="Mulrain L."/>
            <person name="Navidi A."/>
            <person name="Naylor J."/>
            <person name="Negash T."/>
            <person name="Nguyen T."/>
            <person name="Nguyen N."/>
            <person name="Nicol R."/>
            <person name="Norbu C."/>
            <person name="Norbu N."/>
            <person name="Novod N."/>
            <person name="O'Neill B."/>
            <person name="Osman S."/>
            <person name="Markiewicz E."/>
            <person name="Oyono O.L."/>
            <person name="Patti C."/>
            <person name="Phunkhang P."/>
            <person name="Pierre F."/>
            <person name="Priest M."/>
            <person name="Raghuraman S."/>
            <person name="Rege F."/>
            <person name="Reyes R."/>
            <person name="Rise C."/>
            <person name="Rogov P."/>
            <person name="Ross K."/>
            <person name="Ryan E."/>
            <person name="Settipalli S."/>
            <person name="Shea T."/>
            <person name="Sherpa N."/>
            <person name="Shi L."/>
            <person name="Shih D."/>
            <person name="Sparrow T."/>
            <person name="Spaulding J."/>
            <person name="Stalker J."/>
            <person name="Stange-Thomann N."/>
            <person name="Stavropoulos S."/>
            <person name="Stone C."/>
            <person name="Strader C."/>
            <person name="Tesfaye S."/>
            <person name="Thomson T."/>
            <person name="Thoulutsang Y."/>
            <person name="Thoulutsang D."/>
            <person name="Topham K."/>
            <person name="Topping I."/>
            <person name="Tsamla T."/>
            <person name="Vassiliev H."/>
            <person name="Vo A."/>
            <person name="Wangchuk T."/>
            <person name="Wangdi T."/>
            <person name="Weiand M."/>
            <person name="Wilkinson J."/>
            <person name="Wilson A."/>
            <person name="Yadav S."/>
            <person name="Young G."/>
            <person name="Yu Q."/>
            <person name="Zembek L."/>
            <person name="Zhong D."/>
            <person name="Zimmer A."/>
            <person name="Zwirko Z."/>
            <person name="Jaffe D.B."/>
            <person name="Alvarez P."/>
            <person name="Brockman W."/>
            <person name="Butler J."/>
            <person name="Chin C."/>
            <person name="Gnerre S."/>
            <person name="Grabherr M."/>
            <person name="Kleber M."/>
            <person name="Mauceli E."/>
            <person name="MacCallum I."/>
        </authorList>
    </citation>
    <scope>NUCLEOTIDE SEQUENCE [LARGE SCALE GENOMIC DNA]</scope>
    <source>
        <strain evidence="3 4">TSC#14021-0224.01</strain>
    </source>
</reference>
<evidence type="ECO:0000313" key="4">
    <source>
        <dbReference type="Proteomes" id="UP000008711"/>
    </source>
</evidence>
<organism evidence="3 4">
    <name type="scientific">Drosophila erecta</name>
    <name type="common">Fruit fly</name>
    <dbReference type="NCBI Taxonomy" id="7220"/>
    <lineage>
        <taxon>Eukaryota</taxon>
        <taxon>Metazoa</taxon>
        <taxon>Ecdysozoa</taxon>
        <taxon>Arthropoda</taxon>
        <taxon>Hexapoda</taxon>
        <taxon>Insecta</taxon>
        <taxon>Pterygota</taxon>
        <taxon>Neoptera</taxon>
        <taxon>Endopterygota</taxon>
        <taxon>Diptera</taxon>
        <taxon>Brachycera</taxon>
        <taxon>Muscomorpha</taxon>
        <taxon>Ephydroidea</taxon>
        <taxon>Drosophilidae</taxon>
        <taxon>Drosophila</taxon>
        <taxon>Sophophora</taxon>
    </lineage>
</organism>
<dbReference type="SUPFAM" id="SSF50891">
    <property type="entry name" value="Cyclophilin-like"/>
    <property type="match status" value="1"/>
</dbReference>